<feature type="signal peptide" evidence="3">
    <location>
        <begin position="1"/>
        <end position="27"/>
    </location>
</feature>
<dbReference type="PANTHER" id="PTHR35265">
    <property type="entry name" value="LEUKOSIALIN"/>
    <property type="match status" value="1"/>
</dbReference>
<dbReference type="GO" id="GO:0042742">
    <property type="term" value="P:defense response to bacterium"/>
    <property type="evidence" value="ECO:0007669"/>
    <property type="project" value="TreeGrafter"/>
</dbReference>
<keyword evidence="3" id="KW-0732">Signal</keyword>
<keyword evidence="5" id="KW-1185">Reference proteome</keyword>
<evidence type="ECO:0000313" key="5">
    <source>
        <dbReference type="Proteomes" id="UP000694545"/>
    </source>
</evidence>
<reference evidence="4" key="2">
    <citation type="submission" date="2025-09" db="UniProtKB">
        <authorList>
            <consortium name="Ensembl"/>
        </authorList>
    </citation>
    <scope>IDENTIFICATION</scope>
</reference>
<reference evidence="4" key="1">
    <citation type="submission" date="2025-08" db="UniProtKB">
        <authorList>
            <consortium name="Ensembl"/>
        </authorList>
    </citation>
    <scope>IDENTIFICATION</scope>
</reference>
<dbReference type="GO" id="GO:0009897">
    <property type="term" value="C:external side of plasma membrane"/>
    <property type="evidence" value="ECO:0007669"/>
    <property type="project" value="TreeGrafter"/>
</dbReference>
<name>A0A8D2JEN0_VARKO</name>
<keyword evidence="2" id="KW-0472">Membrane</keyword>
<proteinExistence type="predicted"/>
<dbReference type="Ensembl" id="ENSVKKT00000007859.1">
    <property type="protein sequence ID" value="ENSVKKP00000007659.1"/>
    <property type="gene ID" value="ENSVKKG00000005493.1"/>
</dbReference>
<evidence type="ECO:0000256" key="3">
    <source>
        <dbReference type="SAM" id="SignalP"/>
    </source>
</evidence>
<dbReference type="GO" id="GO:0007166">
    <property type="term" value="P:cell surface receptor signaling pathway"/>
    <property type="evidence" value="ECO:0007669"/>
    <property type="project" value="TreeGrafter"/>
</dbReference>
<feature type="compositionally biased region" description="Polar residues" evidence="1">
    <location>
        <begin position="223"/>
        <end position="232"/>
    </location>
</feature>
<evidence type="ECO:0000256" key="1">
    <source>
        <dbReference type="SAM" id="MobiDB-lite"/>
    </source>
</evidence>
<dbReference type="GO" id="GO:0004888">
    <property type="term" value="F:transmembrane signaling receptor activity"/>
    <property type="evidence" value="ECO:0007669"/>
    <property type="project" value="InterPro"/>
</dbReference>
<feature type="compositionally biased region" description="Basic and acidic residues" evidence="1">
    <location>
        <begin position="309"/>
        <end position="320"/>
    </location>
</feature>
<sequence length="381" mass="40988">METLRSLLWQCISLSFLILFILGITLGENSTQAHSSTHSTISTVAAEHKGTLPSTDTTRNWTLNITTSPPNEHHNLSAVKLTEGTPAATSERLLDFTSHETSKEPPVTKPAVSHQKIIQAITSMTPFHSSAAAATATTQVPKESTWSDKESTTAPIFVTHPSEMKSSAGKTTPSTFSDLRSHTEGRTSVLITQAPVPDVTPSKENRTGQTEEEKGPSRRHQNNHPTVKSTSSPNFWHAVLTVQATASPPTKVNIGIILFIVCVLLVIPVILVVLYVRRRRRSGSTSISSWSGPAQVADATALDGDAEQGEEKAGEGETRRSMPLSSFGERQSRVSSTPMEDMKGKGEREEVQQLLKTGAGGGANLEGPEESGADIEDCVYI</sequence>
<feature type="compositionally biased region" description="Basic and acidic residues" evidence="1">
    <location>
        <begin position="201"/>
        <end position="216"/>
    </location>
</feature>
<dbReference type="InterPro" id="IPR038829">
    <property type="entry name" value="Leukosialin"/>
</dbReference>
<dbReference type="OMA" id="CSWASAN"/>
<feature type="region of interest" description="Disordered" evidence="1">
    <location>
        <begin position="163"/>
        <end position="232"/>
    </location>
</feature>
<evidence type="ECO:0000256" key="2">
    <source>
        <dbReference type="SAM" id="Phobius"/>
    </source>
</evidence>
<dbReference type="PANTHER" id="PTHR35265:SF1">
    <property type="entry name" value="LEUKOSIALIN"/>
    <property type="match status" value="1"/>
</dbReference>
<feature type="chain" id="PRO_5034807768" description="Leukosialin" evidence="3">
    <location>
        <begin position="28"/>
        <end position="381"/>
    </location>
</feature>
<keyword evidence="2" id="KW-0812">Transmembrane</keyword>
<feature type="transmembrane region" description="Helical" evidence="2">
    <location>
        <begin position="254"/>
        <end position="276"/>
    </location>
</feature>
<accession>A0A8D2JEN0</accession>
<dbReference type="GO" id="GO:0031072">
    <property type="term" value="F:heat shock protein binding"/>
    <property type="evidence" value="ECO:0007669"/>
    <property type="project" value="TreeGrafter"/>
</dbReference>
<feature type="compositionally biased region" description="Basic and acidic residues" evidence="1">
    <location>
        <begin position="340"/>
        <end position="349"/>
    </location>
</feature>
<keyword evidence="2" id="KW-1133">Transmembrane helix</keyword>
<dbReference type="GO" id="GO:0050776">
    <property type="term" value="P:regulation of immune response"/>
    <property type="evidence" value="ECO:0007669"/>
    <property type="project" value="TreeGrafter"/>
</dbReference>
<evidence type="ECO:0000313" key="4">
    <source>
        <dbReference type="Ensembl" id="ENSVKKP00000007659.1"/>
    </source>
</evidence>
<feature type="compositionally biased region" description="Acidic residues" evidence="1">
    <location>
        <begin position="367"/>
        <end position="377"/>
    </location>
</feature>
<protein>
    <recommendedName>
        <fullName evidence="6">Leukosialin</fullName>
    </recommendedName>
</protein>
<dbReference type="AlphaFoldDB" id="A0A8D2JEN0"/>
<dbReference type="Proteomes" id="UP000694545">
    <property type="component" value="Unplaced"/>
</dbReference>
<feature type="compositionally biased region" description="Polar residues" evidence="1">
    <location>
        <begin position="164"/>
        <end position="178"/>
    </location>
</feature>
<dbReference type="GO" id="GO:0050863">
    <property type="term" value="P:regulation of T cell activation"/>
    <property type="evidence" value="ECO:0007669"/>
    <property type="project" value="InterPro"/>
</dbReference>
<feature type="region of interest" description="Disordered" evidence="1">
    <location>
        <begin position="301"/>
        <end position="349"/>
    </location>
</feature>
<organism evidence="4 5">
    <name type="scientific">Varanus komodoensis</name>
    <name type="common">Komodo dragon</name>
    <dbReference type="NCBI Taxonomy" id="61221"/>
    <lineage>
        <taxon>Eukaryota</taxon>
        <taxon>Metazoa</taxon>
        <taxon>Chordata</taxon>
        <taxon>Craniata</taxon>
        <taxon>Vertebrata</taxon>
        <taxon>Euteleostomi</taxon>
        <taxon>Lepidosauria</taxon>
        <taxon>Squamata</taxon>
        <taxon>Bifurcata</taxon>
        <taxon>Unidentata</taxon>
        <taxon>Episquamata</taxon>
        <taxon>Toxicofera</taxon>
        <taxon>Anguimorpha</taxon>
        <taxon>Paleoanguimorpha</taxon>
        <taxon>Varanoidea</taxon>
        <taxon>Varanidae</taxon>
        <taxon>Varanus</taxon>
    </lineage>
</organism>
<evidence type="ECO:0008006" key="6">
    <source>
        <dbReference type="Google" id="ProtNLM"/>
    </source>
</evidence>
<feature type="region of interest" description="Disordered" evidence="1">
    <location>
        <begin position="358"/>
        <end position="377"/>
    </location>
</feature>
<dbReference type="GO" id="GO:2000404">
    <property type="term" value="P:regulation of T cell migration"/>
    <property type="evidence" value="ECO:0007669"/>
    <property type="project" value="InterPro"/>
</dbReference>